<reference evidence="1 2" key="1">
    <citation type="submission" date="2023-07" db="EMBL/GenBank/DDBJ databases">
        <title>Genomic Encyclopedia of Type Strains, Phase IV (KMG-IV): sequencing the most valuable type-strain genomes for metagenomic binning, comparative biology and taxonomic classification.</title>
        <authorList>
            <person name="Goeker M."/>
        </authorList>
    </citation>
    <scope>NUCLEOTIDE SEQUENCE [LARGE SCALE GENOMIC DNA]</scope>
    <source>
        <strain evidence="1 2">DSM 19619</strain>
    </source>
</reference>
<dbReference type="GO" id="GO:0061693">
    <property type="term" value="F:alpha-D-ribose 1-methylphosphonate 5-triphosphate synthase activity"/>
    <property type="evidence" value="ECO:0007669"/>
    <property type="project" value="UniProtKB-EC"/>
</dbReference>
<name>A0ABU0JFK4_9HYPH</name>
<gene>
    <name evidence="1" type="ORF">QO011_006099</name>
</gene>
<dbReference type="EMBL" id="JAUSVX010000014">
    <property type="protein sequence ID" value="MDQ0473066.1"/>
    <property type="molecule type" value="Genomic_DNA"/>
</dbReference>
<dbReference type="RefSeq" id="WP_307280807.1">
    <property type="nucleotide sequence ID" value="NZ_JAUSVX010000014.1"/>
</dbReference>
<dbReference type="Pfam" id="PF06754">
    <property type="entry name" value="PhnG"/>
    <property type="match status" value="1"/>
</dbReference>
<evidence type="ECO:0000313" key="1">
    <source>
        <dbReference type="EMBL" id="MDQ0473066.1"/>
    </source>
</evidence>
<dbReference type="NCBIfam" id="TIGR03293">
    <property type="entry name" value="PhnG_redo"/>
    <property type="match status" value="1"/>
</dbReference>
<keyword evidence="2" id="KW-1185">Reference proteome</keyword>
<dbReference type="InterPro" id="IPR009609">
    <property type="entry name" value="Phosphonate_metab_PhnG"/>
</dbReference>
<accession>A0ABU0JFK4</accession>
<dbReference type="EC" id="2.7.8.37" evidence="1"/>
<sequence>MTIDDGQAAHRRLLETLAHGDAGRIKAFAEELLPELGTVEVLRSRTGLVMVPMRDTVRGVDFHLGEVLVAEAQVKLAGVQGYGMVVGRDLEHAMAMALIDAAAFAGMAQERIGAFVEAEAAILAETDRRTLRAVEATRVEMETFG</sequence>
<comment type="caution">
    <text evidence="1">The sequence shown here is derived from an EMBL/GenBank/DDBJ whole genome shotgun (WGS) entry which is preliminary data.</text>
</comment>
<evidence type="ECO:0000313" key="2">
    <source>
        <dbReference type="Proteomes" id="UP001242480"/>
    </source>
</evidence>
<proteinExistence type="predicted"/>
<dbReference type="Proteomes" id="UP001242480">
    <property type="component" value="Unassembled WGS sequence"/>
</dbReference>
<protein>
    <submittedName>
        <fullName evidence="1">Alpha-D-ribose 1-methylphosphonate 5-triphosphate synthase subunit PhnG</fullName>
        <ecNumber evidence="1">2.7.8.37</ecNumber>
    </submittedName>
</protein>
<keyword evidence="1" id="KW-0808">Transferase</keyword>
<organism evidence="1 2">
    <name type="scientific">Labrys wisconsinensis</name>
    <dbReference type="NCBI Taxonomy" id="425677"/>
    <lineage>
        <taxon>Bacteria</taxon>
        <taxon>Pseudomonadati</taxon>
        <taxon>Pseudomonadota</taxon>
        <taxon>Alphaproteobacteria</taxon>
        <taxon>Hyphomicrobiales</taxon>
        <taxon>Xanthobacteraceae</taxon>
        <taxon>Labrys</taxon>
    </lineage>
</organism>